<name>A0A0B3WSS9_9FIRM</name>
<dbReference type="STRING" id="1577792.QX51_07250"/>
<dbReference type="EMBL" id="JWHR01000068">
    <property type="protein sequence ID" value="KHS57620.1"/>
    <property type="molecule type" value="Genomic_DNA"/>
</dbReference>
<proteinExistence type="predicted"/>
<protein>
    <submittedName>
        <fullName evidence="1">Uncharacterized protein</fullName>
    </submittedName>
</protein>
<organism evidence="1 2">
    <name type="scientific">Terrisporobacter othiniensis</name>
    <dbReference type="NCBI Taxonomy" id="1577792"/>
    <lineage>
        <taxon>Bacteria</taxon>
        <taxon>Bacillati</taxon>
        <taxon>Bacillota</taxon>
        <taxon>Clostridia</taxon>
        <taxon>Peptostreptococcales</taxon>
        <taxon>Peptostreptococcaceae</taxon>
        <taxon>Terrisporobacter</taxon>
    </lineage>
</organism>
<dbReference type="AlphaFoldDB" id="A0A0B3WSS9"/>
<comment type="caution">
    <text evidence="1">The sequence shown here is derived from an EMBL/GenBank/DDBJ whole genome shotgun (WGS) entry which is preliminary data.</text>
</comment>
<dbReference type="OrthoDB" id="7064788at2"/>
<reference evidence="1 2" key="1">
    <citation type="submission" date="2014-12" db="EMBL/GenBank/DDBJ databases">
        <title>Draft genome sequence of Terrisporobacter sp. 08-306576, isolated from the blood culture of a bacteremia patient.</title>
        <authorList>
            <person name="Lund L.C."/>
            <person name="Sydenham T.V."/>
            <person name="Hogh S.V."/>
            <person name="Skov M.N."/>
            <person name="Kemp M."/>
            <person name="Justesen U.S."/>
        </authorList>
    </citation>
    <scope>NUCLEOTIDE SEQUENCE [LARGE SCALE GENOMIC DNA]</scope>
    <source>
        <strain evidence="1 2">08-306576</strain>
    </source>
</reference>
<accession>A0A0B3WSS9</accession>
<dbReference type="Proteomes" id="UP000031189">
    <property type="component" value="Unassembled WGS sequence"/>
</dbReference>
<keyword evidence="2" id="KW-1185">Reference proteome</keyword>
<sequence>MTKKKITIIMTIIVTIILTYKAQSSYGLIDSTTSLIYNQESVVGDIKKSNAYNTYSDFFTKVDYTPNKNFIIPGLNSSMVPQGMCDTGSYILISAYDKEKEKNSCIYVINKSTGNLVKTIYLYDSKSHVGGLAYDGKNVWVANGNQSTVSKILLSSITYAKDGAFIQCDKYEVKTAEGGNVVASFATYSKEILWVGQYKKKDNTYVYGYDISEVNSLNLELTAKYRIEIPEKIQGMVFDKSSRVILSQSGGRNNDSKIYVYDMPKYTVKENVYCAKLYDPIKTVIAPPASENIFIGSDNLLYVLFESAADFYRNGRDNKEGAKTPVDRVCPIILE</sequence>
<dbReference type="RefSeq" id="WP_039679239.1">
    <property type="nucleotide sequence ID" value="NZ_JWHR01000068.1"/>
</dbReference>
<gene>
    <name evidence="1" type="ORF">QX51_07250</name>
</gene>
<evidence type="ECO:0000313" key="1">
    <source>
        <dbReference type="EMBL" id="KHS57620.1"/>
    </source>
</evidence>
<dbReference type="InterPro" id="IPR011044">
    <property type="entry name" value="Quino_amine_DH_bsu"/>
</dbReference>
<evidence type="ECO:0000313" key="2">
    <source>
        <dbReference type="Proteomes" id="UP000031189"/>
    </source>
</evidence>
<dbReference type="SUPFAM" id="SSF50969">
    <property type="entry name" value="YVTN repeat-like/Quinoprotein amine dehydrogenase"/>
    <property type="match status" value="1"/>
</dbReference>